<organism evidence="9 10">
    <name type="scientific">Beutenbergia cavernae (strain ATCC BAA-8 / DSM 12333 / CCUG 43141 / JCM 11478 / NBRC 16432 / NCIMB 13614 / HKI 0122)</name>
    <dbReference type="NCBI Taxonomy" id="471853"/>
    <lineage>
        <taxon>Bacteria</taxon>
        <taxon>Bacillati</taxon>
        <taxon>Actinomycetota</taxon>
        <taxon>Actinomycetes</taxon>
        <taxon>Micrococcales</taxon>
        <taxon>Beutenbergiaceae</taxon>
        <taxon>Beutenbergia</taxon>
    </lineage>
</organism>
<comment type="subcellular location">
    <subcellularLocation>
        <location evidence="1 7">Cell membrane</location>
        <topology evidence="1 7">Multi-pass membrane protein</topology>
    </subcellularLocation>
</comment>
<feature type="transmembrane region" description="Helical" evidence="7">
    <location>
        <begin position="76"/>
        <end position="101"/>
    </location>
</feature>
<keyword evidence="5 7" id="KW-1133">Transmembrane helix</keyword>
<dbReference type="Gene3D" id="1.10.3720.10">
    <property type="entry name" value="MetI-like"/>
    <property type="match status" value="1"/>
</dbReference>
<gene>
    <name evidence="9" type="ordered locus">Bcav_0921</name>
</gene>
<evidence type="ECO:0000256" key="4">
    <source>
        <dbReference type="ARBA" id="ARBA00022692"/>
    </source>
</evidence>
<protein>
    <submittedName>
        <fullName evidence="9">Binding-protein-dependent transport systems inner membrane component</fullName>
    </submittedName>
</protein>
<feature type="transmembrane region" description="Helical" evidence="7">
    <location>
        <begin position="18"/>
        <end position="37"/>
    </location>
</feature>
<dbReference type="Pfam" id="PF00528">
    <property type="entry name" value="BPD_transp_1"/>
    <property type="match status" value="1"/>
</dbReference>
<dbReference type="PANTHER" id="PTHR43744:SF6">
    <property type="entry name" value="ABC TRANSPORTER PERMEASE PROTEIN YESQ-RELATED"/>
    <property type="match status" value="1"/>
</dbReference>
<dbReference type="KEGG" id="bcv:Bcav_0921"/>
<evidence type="ECO:0000313" key="10">
    <source>
        <dbReference type="Proteomes" id="UP000007962"/>
    </source>
</evidence>
<dbReference type="Proteomes" id="UP000007962">
    <property type="component" value="Chromosome"/>
</dbReference>
<accession>C5BZL0</accession>
<dbReference type="OrthoDB" id="2063054at2"/>
<feature type="transmembrane region" description="Helical" evidence="7">
    <location>
        <begin position="153"/>
        <end position="172"/>
    </location>
</feature>
<evidence type="ECO:0000256" key="6">
    <source>
        <dbReference type="ARBA" id="ARBA00023136"/>
    </source>
</evidence>
<evidence type="ECO:0000256" key="7">
    <source>
        <dbReference type="RuleBase" id="RU363032"/>
    </source>
</evidence>
<keyword evidence="6 7" id="KW-0472">Membrane</keyword>
<evidence type="ECO:0000259" key="8">
    <source>
        <dbReference type="PROSITE" id="PS50928"/>
    </source>
</evidence>
<dbReference type="GO" id="GO:0005886">
    <property type="term" value="C:plasma membrane"/>
    <property type="evidence" value="ECO:0007669"/>
    <property type="project" value="UniProtKB-SubCell"/>
</dbReference>
<dbReference type="InterPro" id="IPR000515">
    <property type="entry name" value="MetI-like"/>
</dbReference>
<name>C5BZL0_BEUC1</name>
<feature type="transmembrane region" description="Helical" evidence="7">
    <location>
        <begin position="193"/>
        <end position="214"/>
    </location>
</feature>
<dbReference type="PROSITE" id="PS50928">
    <property type="entry name" value="ABC_TM1"/>
    <property type="match status" value="1"/>
</dbReference>
<dbReference type="GO" id="GO:0055085">
    <property type="term" value="P:transmembrane transport"/>
    <property type="evidence" value="ECO:0007669"/>
    <property type="project" value="InterPro"/>
</dbReference>
<evidence type="ECO:0000256" key="5">
    <source>
        <dbReference type="ARBA" id="ARBA00022989"/>
    </source>
</evidence>
<keyword evidence="10" id="KW-1185">Reference proteome</keyword>
<feature type="transmembrane region" description="Helical" evidence="7">
    <location>
        <begin position="247"/>
        <end position="269"/>
    </location>
</feature>
<keyword evidence="4 7" id="KW-0812">Transmembrane</keyword>
<dbReference type="STRING" id="471853.Bcav_0921"/>
<dbReference type="RefSeq" id="WP_012725962.1">
    <property type="nucleotide sequence ID" value="NC_012669.1"/>
</dbReference>
<feature type="transmembrane region" description="Helical" evidence="7">
    <location>
        <begin position="113"/>
        <end position="133"/>
    </location>
</feature>
<dbReference type="eggNOG" id="COG0395">
    <property type="taxonomic scope" value="Bacteria"/>
</dbReference>
<dbReference type="PANTHER" id="PTHR43744">
    <property type="entry name" value="ABC TRANSPORTER PERMEASE PROTEIN MG189-RELATED-RELATED"/>
    <property type="match status" value="1"/>
</dbReference>
<dbReference type="SUPFAM" id="SSF161098">
    <property type="entry name" value="MetI-like"/>
    <property type="match status" value="1"/>
</dbReference>
<dbReference type="InterPro" id="IPR035906">
    <property type="entry name" value="MetI-like_sf"/>
</dbReference>
<dbReference type="AlphaFoldDB" id="C5BZL0"/>
<dbReference type="HOGENOM" id="CLU_016047_1_1_11"/>
<feature type="transmembrane region" description="Helical" evidence="7">
    <location>
        <begin position="220"/>
        <end position="240"/>
    </location>
</feature>
<evidence type="ECO:0000256" key="1">
    <source>
        <dbReference type="ARBA" id="ARBA00004651"/>
    </source>
</evidence>
<dbReference type="CDD" id="cd06261">
    <property type="entry name" value="TM_PBP2"/>
    <property type="match status" value="1"/>
</dbReference>
<keyword evidence="3" id="KW-1003">Cell membrane</keyword>
<proteinExistence type="inferred from homology"/>
<sequence>MTDASPLYRPTAWRWMRYVVLTAAALLLLYPVLWMVMASLKPEDEIFSQPAALPGSLDWANYVEGWTGTGRSFGVYLLNSALVSTLSVVGNVLACSMAAYVFARLDFPFRRTLFAVMLVTIMLPFQVTLIPQYTLFRELGWLDTYLPLVVPKFLAVDAFFIFLMVQFIRGIPRELDEAARIDGCGPIRTFRRVIFPLLTPALVTTAIFTFIWTFDDFFGQLVYISSPSLFTVPLGLRVFIDTTGQSAYGPMLAMAVLALIPVVVFFLFFQKRLVSGLATSGLKG</sequence>
<keyword evidence="2 7" id="KW-0813">Transport</keyword>
<evidence type="ECO:0000256" key="2">
    <source>
        <dbReference type="ARBA" id="ARBA00022448"/>
    </source>
</evidence>
<feature type="domain" description="ABC transmembrane type-1" evidence="8">
    <location>
        <begin position="77"/>
        <end position="269"/>
    </location>
</feature>
<reference evidence="9 10" key="1">
    <citation type="journal article" date="2009" name="Stand. Genomic Sci.">
        <title>Complete genome sequence of Beutenbergia cavernae type strain (HKI 0122).</title>
        <authorList>
            <person name="Land M."/>
            <person name="Pukall R."/>
            <person name="Abt B."/>
            <person name="Goker M."/>
            <person name="Rohde M."/>
            <person name="Glavina Del Rio T."/>
            <person name="Tice H."/>
            <person name="Copeland A."/>
            <person name="Cheng J.F."/>
            <person name="Lucas S."/>
            <person name="Chen F."/>
            <person name="Nolan M."/>
            <person name="Bruce D."/>
            <person name="Goodwin L."/>
            <person name="Pitluck S."/>
            <person name="Ivanova N."/>
            <person name="Mavromatis K."/>
            <person name="Ovchinnikova G."/>
            <person name="Pati A."/>
            <person name="Chen A."/>
            <person name="Palaniappan K."/>
            <person name="Hauser L."/>
            <person name="Chang Y.J."/>
            <person name="Jefferies C.C."/>
            <person name="Saunders E."/>
            <person name="Brettin T."/>
            <person name="Detter J.C."/>
            <person name="Han C."/>
            <person name="Chain P."/>
            <person name="Bristow J."/>
            <person name="Eisen J.A."/>
            <person name="Markowitz V."/>
            <person name="Hugenholtz P."/>
            <person name="Kyrpides N.C."/>
            <person name="Klenk H.P."/>
            <person name="Lapidus A."/>
        </authorList>
    </citation>
    <scope>NUCLEOTIDE SEQUENCE [LARGE SCALE GENOMIC DNA]</scope>
    <source>
        <strain evidence="10">ATCC BAA-8 / DSM 12333 / NBRC 16432</strain>
    </source>
</reference>
<dbReference type="EMBL" id="CP001618">
    <property type="protein sequence ID" value="ACQ79182.1"/>
    <property type="molecule type" value="Genomic_DNA"/>
</dbReference>
<evidence type="ECO:0000313" key="9">
    <source>
        <dbReference type="EMBL" id="ACQ79182.1"/>
    </source>
</evidence>
<evidence type="ECO:0000256" key="3">
    <source>
        <dbReference type="ARBA" id="ARBA00022475"/>
    </source>
</evidence>
<comment type="similarity">
    <text evidence="7">Belongs to the binding-protein-dependent transport system permease family.</text>
</comment>